<keyword evidence="2" id="KW-0378">Hydrolase</keyword>
<feature type="transmembrane region" description="Helical" evidence="4">
    <location>
        <begin position="193"/>
        <end position="212"/>
    </location>
</feature>
<reference evidence="6" key="1">
    <citation type="submission" date="2016-10" db="EMBL/GenBank/DDBJ databases">
        <authorList>
            <person name="Varghese N."/>
            <person name="Submissions S."/>
        </authorList>
    </citation>
    <scope>NUCLEOTIDE SEQUENCE [LARGE SCALE GENOMIC DNA]</scope>
    <source>
        <strain evidence="6">CGMCC 4.3568</strain>
    </source>
</reference>
<keyword evidence="4" id="KW-0472">Membrane</keyword>
<name>A0A1I0Y744_9PSEU</name>
<protein>
    <submittedName>
        <fullName evidence="5">D-alanyl-D-alanine carboxypeptidase / D-alanyl-D-alanine-endopeptidase (Penicillin-binding protein 4)</fullName>
    </submittedName>
</protein>
<evidence type="ECO:0000256" key="4">
    <source>
        <dbReference type="SAM" id="Phobius"/>
    </source>
</evidence>
<keyword evidence="5" id="KW-0645">Protease</keyword>
<evidence type="ECO:0000256" key="2">
    <source>
        <dbReference type="ARBA" id="ARBA00022801"/>
    </source>
</evidence>
<feature type="region of interest" description="Disordered" evidence="3">
    <location>
        <begin position="222"/>
        <end position="256"/>
    </location>
</feature>
<feature type="region of interest" description="Disordered" evidence="3">
    <location>
        <begin position="1"/>
        <end position="186"/>
    </location>
</feature>
<dbReference type="Gene3D" id="3.40.710.10">
    <property type="entry name" value="DD-peptidase/beta-lactamase superfamily"/>
    <property type="match status" value="2"/>
</dbReference>
<evidence type="ECO:0000256" key="3">
    <source>
        <dbReference type="SAM" id="MobiDB-lite"/>
    </source>
</evidence>
<keyword evidence="4" id="KW-1133">Transmembrane helix</keyword>
<dbReference type="Pfam" id="PF02113">
    <property type="entry name" value="Peptidase_S13"/>
    <property type="match status" value="1"/>
</dbReference>
<comment type="similarity">
    <text evidence="1">Belongs to the peptidase S13 family.</text>
</comment>
<feature type="compositionally biased region" description="Polar residues" evidence="3">
    <location>
        <begin position="23"/>
        <end position="39"/>
    </location>
</feature>
<evidence type="ECO:0000313" key="5">
    <source>
        <dbReference type="EMBL" id="SFB09119.1"/>
    </source>
</evidence>
<dbReference type="InterPro" id="IPR012338">
    <property type="entry name" value="Beta-lactam/transpept-like"/>
</dbReference>
<organism evidence="5 6">
    <name type="scientific">Amycolatopsis marina</name>
    <dbReference type="NCBI Taxonomy" id="490629"/>
    <lineage>
        <taxon>Bacteria</taxon>
        <taxon>Bacillati</taxon>
        <taxon>Actinomycetota</taxon>
        <taxon>Actinomycetes</taxon>
        <taxon>Pseudonocardiales</taxon>
        <taxon>Pseudonocardiaceae</taxon>
        <taxon>Amycolatopsis</taxon>
    </lineage>
</organism>
<dbReference type="OrthoDB" id="56883at2"/>
<dbReference type="PANTHER" id="PTHR30023:SF0">
    <property type="entry name" value="PENICILLIN-SENSITIVE CARBOXYPEPTIDASE A"/>
    <property type="match status" value="1"/>
</dbReference>
<proteinExistence type="inferred from homology"/>
<dbReference type="GO" id="GO:0000270">
    <property type="term" value="P:peptidoglycan metabolic process"/>
    <property type="evidence" value="ECO:0007669"/>
    <property type="project" value="TreeGrafter"/>
</dbReference>
<dbReference type="GO" id="GO:0006508">
    <property type="term" value="P:proteolysis"/>
    <property type="evidence" value="ECO:0007669"/>
    <property type="project" value="InterPro"/>
</dbReference>
<dbReference type="RefSeq" id="WP_091672027.1">
    <property type="nucleotide sequence ID" value="NZ_FOKG01000004.1"/>
</dbReference>
<dbReference type="AlphaFoldDB" id="A0A1I0Y744"/>
<dbReference type="InterPro" id="IPR000667">
    <property type="entry name" value="Peptidase_S13"/>
</dbReference>
<dbReference type="PRINTS" id="PR00922">
    <property type="entry name" value="DADACBPTASE3"/>
</dbReference>
<evidence type="ECO:0000256" key="1">
    <source>
        <dbReference type="ARBA" id="ARBA00006096"/>
    </source>
</evidence>
<dbReference type="Proteomes" id="UP000243799">
    <property type="component" value="Unassembled WGS sequence"/>
</dbReference>
<dbReference type="NCBIfam" id="TIGR00666">
    <property type="entry name" value="PBP4"/>
    <property type="match status" value="1"/>
</dbReference>
<feature type="compositionally biased region" description="Low complexity" evidence="3">
    <location>
        <begin position="244"/>
        <end position="256"/>
    </location>
</feature>
<keyword evidence="6" id="KW-1185">Reference proteome</keyword>
<feature type="compositionally biased region" description="Pro residues" evidence="3">
    <location>
        <begin position="83"/>
        <end position="115"/>
    </location>
</feature>
<dbReference type="GO" id="GO:0004185">
    <property type="term" value="F:serine-type carboxypeptidase activity"/>
    <property type="evidence" value="ECO:0007669"/>
    <property type="project" value="InterPro"/>
</dbReference>
<evidence type="ECO:0000313" key="6">
    <source>
        <dbReference type="Proteomes" id="UP000243799"/>
    </source>
</evidence>
<dbReference type="PANTHER" id="PTHR30023">
    <property type="entry name" value="D-ALANYL-D-ALANINE CARBOXYPEPTIDASE"/>
    <property type="match status" value="1"/>
</dbReference>
<keyword evidence="4" id="KW-0812">Transmembrane</keyword>
<sequence length="648" mass="66147">MSEKDGRFDGHEAAEPAWPSADSDLTGSQNDLRGSQSGATHELPVPKVTPDEPATVWVTQPPPRSGAPTAGSESVTRPHRRPPPQQQPPPQPQQQPRQPPPQPPPPQPRPQPPAPVQRHQDIPPATTHAVPMRIEPGSEPTPAPATKGDPPRERPGVESAAPEQPATAEQGDSTGSDGSGGAVARPRRRRRGLLVGALALILVVAVGVTLALPSVANRLALPWAPNAPKGEPPEPVAVTRTLQGPDPAAPAASPSGVAAALQGPASAAALGDLTGNVVDPASGEVLWEQRANEVKTPASTTKILAAAAALLELDHGMQIPTRVVEGDEPGTVVVVAGGDVTLTGLRDDEESLYPGAARLDDLVNQVKEATGGAVDKVAVDLSIFAGPTEAPSWDPADAPSTFAAPVEPVMLDGGRQQATDPKSQRHGDPAAAFAGELAERLGAQPAPGAVQAGPDARVLGEVLSPPLTELVDAMLTQSDNLLADVIARHVAIATGVEPSFTGGAQATLDVLARNDFDVSGVKLSDDSGLSPENKVAATLLSEVLSVAAAPTGDDPRTAKLRPVVGGLPVAGGSGTLEGRYDTEASDQGKGWVRAKTGTLSGVSTLAGVVLDKDGRLLVFSLMSSGTSIDAARPALDAVAATLRDCGCR</sequence>
<dbReference type="SUPFAM" id="SSF56601">
    <property type="entry name" value="beta-lactamase/transpeptidase-like"/>
    <property type="match status" value="1"/>
</dbReference>
<accession>A0A1I0Y744</accession>
<gene>
    <name evidence="5" type="ORF">SAMN05216266_104282</name>
</gene>
<dbReference type="EMBL" id="FOKG01000004">
    <property type="protein sequence ID" value="SFB09119.1"/>
    <property type="molecule type" value="Genomic_DNA"/>
</dbReference>
<keyword evidence="5" id="KW-0121">Carboxypeptidase</keyword>
<dbReference type="STRING" id="490629.SAMN05216266_104282"/>
<feature type="compositionally biased region" description="Basic and acidic residues" evidence="3">
    <location>
        <begin position="1"/>
        <end position="14"/>
    </location>
</feature>